<dbReference type="PROSITE" id="PS00041">
    <property type="entry name" value="HTH_ARAC_FAMILY_1"/>
    <property type="match status" value="1"/>
</dbReference>
<reference evidence="6" key="1">
    <citation type="submission" date="2019-11" db="EMBL/GenBank/DDBJ databases">
        <title>The complete genome sequence of Saccharopolyspora sp. E2A.</title>
        <authorList>
            <person name="Zhang G."/>
        </authorList>
    </citation>
    <scope>NUCLEOTIDE SEQUENCE [LARGE SCALE GENOMIC DNA]</scope>
    <source>
        <strain evidence="6">E2A</strain>
    </source>
</reference>
<dbReference type="GO" id="GO:0003700">
    <property type="term" value="F:DNA-binding transcription factor activity"/>
    <property type="evidence" value="ECO:0007669"/>
    <property type="project" value="InterPro"/>
</dbReference>
<name>A0A5Q3QL61_9PSEU</name>
<evidence type="ECO:0000313" key="6">
    <source>
        <dbReference type="Proteomes" id="UP000371041"/>
    </source>
</evidence>
<dbReference type="InterPro" id="IPR018060">
    <property type="entry name" value="HTH_AraC"/>
</dbReference>
<dbReference type="PROSITE" id="PS01124">
    <property type="entry name" value="HTH_ARAC_FAMILY_2"/>
    <property type="match status" value="1"/>
</dbReference>
<keyword evidence="2" id="KW-0238">DNA-binding</keyword>
<dbReference type="Gene3D" id="1.10.10.60">
    <property type="entry name" value="Homeodomain-like"/>
    <property type="match status" value="1"/>
</dbReference>
<accession>A0A5Q3QL61</accession>
<dbReference type="PANTHER" id="PTHR46796:SF6">
    <property type="entry name" value="ARAC SUBFAMILY"/>
    <property type="match status" value="1"/>
</dbReference>
<dbReference type="InterPro" id="IPR009057">
    <property type="entry name" value="Homeodomain-like_sf"/>
</dbReference>
<evidence type="ECO:0000256" key="2">
    <source>
        <dbReference type="ARBA" id="ARBA00023125"/>
    </source>
</evidence>
<dbReference type="AlphaFoldDB" id="A0A5Q3QL61"/>
<dbReference type="Pfam" id="PF12833">
    <property type="entry name" value="HTH_18"/>
    <property type="match status" value="1"/>
</dbReference>
<dbReference type="SMART" id="SM00342">
    <property type="entry name" value="HTH_ARAC"/>
    <property type="match status" value="1"/>
</dbReference>
<dbReference type="GO" id="GO:0043565">
    <property type="term" value="F:sequence-specific DNA binding"/>
    <property type="evidence" value="ECO:0007669"/>
    <property type="project" value="InterPro"/>
</dbReference>
<gene>
    <name evidence="5" type="ORF">GIY23_08685</name>
</gene>
<dbReference type="InterPro" id="IPR035418">
    <property type="entry name" value="AraC-bd_2"/>
</dbReference>
<dbReference type="Proteomes" id="UP000371041">
    <property type="component" value="Chromosome"/>
</dbReference>
<dbReference type="EMBL" id="CP045929">
    <property type="protein sequence ID" value="QGK72149.1"/>
    <property type="molecule type" value="Genomic_DNA"/>
</dbReference>
<feature type="domain" description="HTH araC/xylS-type" evidence="4">
    <location>
        <begin position="212"/>
        <end position="311"/>
    </location>
</feature>
<keyword evidence="6" id="KW-1185">Reference proteome</keyword>
<keyword evidence="3" id="KW-0804">Transcription</keyword>
<dbReference type="SUPFAM" id="SSF46689">
    <property type="entry name" value="Homeodomain-like"/>
    <property type="match status" value="1"/>
</dbReference>
<keyword evidence="1" id="KW-0805">Transcription regulation</keyword>
<dbReference type="PANTHER" id="PTHR46796">
    <property type="entry name" value="HTH-TYPE TRANSCRIPTIONAL ACTIVATOR RHAS-RELATED"/>
    <property type="match status" value="1"/>
</dbReference>
<dbReference type="KEGG" id="sace:GIY23_08685"/>
<dbReference type="InterPro" id="IPR050204">
    <property type="entry name" value="AraC_XylS_family_regulators"/>
</dbReference>
<sequence length="327" mass="35775">MTSFSTGRAPRGDEIDYWRQARREAYVSVRTDPVDTGFGGEIGLGQYTDFRLSTKRARAEEVKRSRSDIAQSHDDQEYLYFLFQLRGNLLVEQAGRAALATPGSLVIYDSATPFTLRTKEYYEQAVLELPADEAFARAGVSRSDYLLAKTFDCDGAMGSVAAFFVNLARTQASDPHGAHRLEPQAPALGASLIGLLSPPRPHADAPDAARRSQVLAYMRAHLADPDLDSQGIAVGLHLSRRTLFRLFEGTGESVMGQLRSLRLERARVMLRAQPDKPISSIALELGFSGPVQFYRAFRTTAGMTPGEYREIAALEGTPAQAASEPGS</sequence>
<dbReference type="InterPro" id="IPR020449">
    <property type="entry name" value="Tscrpt_reg_AraC-type_HTH"/>
</dbReference>
<dbReference type="PRINTS" id="PR00032">
    <property type="entry name" value="HTHARAC"/>
</dbReference>
<evidence type="ECO:0000259" key="4">
    <source>
        <dbReference type="PROSITE" id="PS01124"/>
    </source>
</evidence>
<evidence type="ECO:0000313" key="5">
    <source>
        <dbReference type="EMBL" id="QGK72149.1"/>
    </source>
</evidence>
<evidence type="ECO:0000256" key="1">
    <source>
        <dbReference type="ARBA" id="ARBA00023015"/>
    </source>
</evidence>
<proteinExistence type="predicted"/>
<organism evidence="5 6">
    <name type="scientific">Allosaccharopolyspora coralli</name>
    <dbReference type="NCBI Taxonomy" id="2665642"/>
    <lineage>
        <taxon>Bacteria</taxon>
        <taxon>Bacillati</taxon>
        <taxon>Actinomycetota</taxon>
        <taxon>Actinomycetes</taxon>
        <taxon>Pseudonocardiales</taxon>
        <taxon>Pseudonocardiaceae</taxon>
        <taxon>Allosaccharopolyspora</taxon>
    </lineage>
</organism>
<protein>
    <submittedName>
        <fullName evidence="5">Helix-turn-helix domain-containing protein</fullName>
    </submittedName>
</protein>
<evidence type="ECO:0000256" key="3">
    <source>
        <dbReference type="ARBA" id="ARBA00023163"/>
    </source>
</evidence>
<dbReference type="Pfam" id="PF14525">
    <property type="entry name" value="AraC_binding_2"/>
    <property type="match status" value="1"/>
</dbReference>
<dbReference type="InterPro" id="IPR018062">
    <property type="entry name" value="HTH_AraC-typ_CS"/>
</dbReference>